<dbReference type="AlphaFoldDB" id="A0A9X2J359"/>
<dbReference type="Proteomes" id="UP001139157">
    <property type="component" value="Unassembled WGS sequence"/>
</dbReference>
<accession>A0A9X2J359</accession>
<keyword evidence="3" id="KW-1185">Reference proteome</keyword>
<feature type="region of interest" description="Disordered" evidence="1">
    <location>
        <begin position="1"/>
        <end position="29"/>
    </location>
</feature>
<evidence type="ECO:0000313" key="3">
    <source>
        <dbReference type="Proteomes" id="UP001139157"/>
    </source>
</evidence>
<reference evidence="2" key="1">
    <citation type="submission" date="2022-06" db="EMBL/GenBank/DDBJ databases">
        <title>Novel species in genus nocardia.</title>
        <authorList>
            <person name="Li F."/>
        </authorList>
    </citation>
    <scope>NUCLEOTIDE SEQUENCE</scope>
    <source>
        <strain evidence="2">CDC141</strain>
    </source>
</reference>
<comment type="caution">
    <text evidence="2">The sequence shown here is derived from an EMBL/GenBank/DDBJ whole genome shotgun (WGS) entry which is preliminary data.</text>
</comment>
<proteinExistence type="predicted"/>
<evidence type="ECO:0000313" key="2">
    <source>
        <dbReference type="EMBL" id="MCM6778766.1"/>
    </source>
</evidence>
<name>A0A9X2J359_9NOCA</name>
<evidence type="ECO:0000256" key="1">
    <source>
        <dbReference type="SAM" id="MobiDB-lite"/>
    </source>
</evidence>
<dbReference type="RefSeq" id="WP_251918357.1">
    <property type="nucleotide sequence ID" value="NZ_JAMRXG010000026.1"/>
</dbReference>
<dbReference type="EMBL" id="JAMRXG010000026">
    <property type="protein sequence ID" value="MCM6778766.1"/>
    <property type="molecule type" value="Genomic_DNA"/>
</dbReference>
<organism evidence="2 3">
    <name type="scientific">Nocardia pulmonis</name>
    <dbReference type="NCBI Taxonomy" id="2951408"/>
    <lineage>
        <taxon>Bacteria</taxon>
        <taxon>Bacillati</taxon>
        <taxon>Actinomycetota</taxon>
        <taxon>Actinomycetes</taxon>
        <taxon>Mycobacteriales</taxon>
        <taxon>Nocardiaceae</taxon>
        <taxon>Nocardia</taxon>
    </lineage>
</organism>
<gene>
    <name evidence="2" type="ORF">NDR86_35330</name>
</gene>
<protein>
    <submittedName>
        <fullName evidence="2">Uncharacterized protein</fullName>
    </submittedName>
</protein>
<sequence length="89" mass="9314">MTTPHPRPHAAGPTPGVPLPGQHLSGANPAEFADPAAVRAEVDELLAELTAGARNSDPEQAGVDITRRARILEQAHDVLVRALATVDKI</sequence>